<dbReference type="InterPro" id="IPR005650">
    <property type="entry name" value="BlaI_family"/>
</dbReference>
<evidence type="ECO:0000256" key="4">
    <source>
        <dbReference type="ARBA" id="ARBA00023163"/>
    </source>
</evidence>
<evidence type="ECO:0000313" key="5">
    <source>
        <dbReference type="EMBL" id="PZR04070.1"/>
    </source>
</evidence>
<keyword evidence="4" id="KW-0804">Transcription</keyword>
<dbReference type="InterPro" id="IPR036388">
    <property type="entry name" value="WH-like_DNA-bd_sf"/>
</dbReference>
<gene>
    <name evidence="5" type="ORF">DI536_34940</name>
</gene>
<evidence type="ECO:0000256" key="3">
    <source>
        <dbReference type="ARBA" id="ARBA00023125"/>
    </source>
</evidence>
<dbReference type="InterPro" id="IPR036390">
    <property type="entry name" value="WH_DNA-bd_sf"/>
</dbReference>
<organism evidence="5 6">
    <name type="scientific">Archangium gephyra</name>
    <dbReference type="NCBI Taxonomy" id="48"/>
    <lineage>
        <taxon>Bacteria</taxon>
        <taxon>Pseudomonadati</taxon>
        <taxon>Myxococcota</taxon>
        <taxon>Myxococcia</taxon>
        <taxon>Myxococcales</taxon>
        <taxon>Cystobacterineae</taxon>
        <taxon>Archangiaceae</taxon>
        <taxon>Archangium</taxon>
    </lineage>
</organism>
<dbReference type="Pfam" id="PF03965">
    <property type="entry name" value="Penicillinase_R"/>
    <property type="match status" value="1"/>
</dbReference>
<evidence type="ECO:0000256" key="2">
    <source>
        <dbReference type="ARBA" id="ARBA00023015"/>
    </source>
</evidence>
<accession>A0A2W5SNC1</accession>
<name>A0A2W5SNC1_9BACT</name>
<reference evidence="5 6" key="1">
    <citation type="submission" date="2017-08" db="EMBL/GenBank/DDBJ databases">
        <title>Infants hospitalized years apart are colonized by the same room-sourced microbial strains.</title>
        <authorList>
            <person name="Brooks B."/>
            <person name="Olm M.R."/>
            <person name="Firek B.A."/>
            <person name="Baker R."/>
            <person name="Thomas B.C."/>
            <person name="Morowitz M.J."/>
            <person name="Banfield J.F."/>
        </authorList>
    </citation>
    <scope>NUCLEOTIDE SEQUENCE [LARGE SCALE GENOMIC DNA]</scope>
    <source>
        <strain evidence="5">S2_003_000_R2_14</strain>
    </source>
</reference>
<protein>
    <submittedName>
        <fullName evidence="5">CopY family transcriptional regulator</fullName>
    </submittedName>
</protein>
<comment type="similarity">
    <text evidence="1">Belongs to the BlaI transcriptional regulatory family.</text>
</comment>
<proteinExistence type="inferred from homology"/>
<dbReference type="PIRSF" id="PIRSF019455">
    <property type="entry name" value="CopR_AtkY"/>
    <property type="match status" value="1"/>
</dbReference>
<dbReference type="AlphaFoldDB" id="A0A2W5SNC1"/>
<evidence type="ECO:0000256" key="1">
    <source>
        <dbReference type="ARBA" id="ARBA00011046"/>
    </source>
</evidence>
<keyword evidence="2" id="KW-0805">Transcription regulation</keyword>
<keyword evidence="3" id="KW-0238">DNA-binding</keyword>
<evidence type="ECO:0000313" key="6">
    <source>
        <dbReference type="Proteomes" id="UP000249061"/>
    </source>
</evidence>
<sequence length="138" mass="15787">MTFRLRSGKKGLELRLHELEAAVMDVVWSKQLQEFAVSDVLVELERSRTIAYTTVMTTVARLYDKGLLKRVRDGKRYLYSSKLTREEFLNATAREVLDGAVGGQQAVAMLAEKLSIASEADLDELEELIRRRRAELKR</sequence>
<dbReference type="GO" id="GO:0003677">
    <property type="term" value="F:DNA binding"/>
    <property type="evidence" value="ECO:0007669"/>
    <property type="project" value="UniProtKB-KW"/>
</dbReference>
<comment type="caution">
    <text evidence="5">The sequence shown here is derived from an EMBL/GenBank/DDBJ whole genome shotgun (WGS) entry which is preliminary data.</text>
</comment>
<dbReference type="Gene3D" id="1.10.10.10">
    <property type="entry name" value="Winged helix-like DNA-binding domain superfamily/Winged helix DNA-binding domain"/>
    <property type="match status" value="1"/>
</dbReference>
<dbReference type="GO" id="GO:0045892">
    <property type="term" value="P:negative regulation of DNA-templated transcription"/>
    <property type="evidence" value="ECO:0007669"/>
    <property type="project" value="InterPro"/>
</dbReference>
<dbReference type="SUPFAM" id="SSF46785">
    <property type="entry name" value="Winged helix' DNA-binding domain"/>
    <property type="match status" value="1"/>
</dbReference>
<dbReference type="Proteomes" id="UP000249061">
    <property type="component" value="Unassembled WGS sequence"/>
</dbReference>
<dbReference type="EMBL" id="QFQP01000065">
    <property type="protein sequence ID" value="PZR04070.1"/>
    <property type="molecule type" value="Genomic_DNA"/>
</dbReference>